<feature type="transmembrane region" description="Helical" evidence="1">
    <location>
        <begin position="46"/>
        <end position="68"/>
    </location>
</feature>
<keyword evidence="1" id="KW-0812">Transmembrane</keyword>
<proteinExistence type="predicted"/>
<organism evidence="2 3">
    <name type="scientific">Sporichthya brevicatena</name>
    <dbReference type="NCBI Taxonomy" id="171442"/>
    <lineage>
        <taxon>Bacteria</taxon>
        <taxon>Bacillati</taxon>
        <taxon>Actinomycetota</taxon>
        <taxon>Actinomycetes</taxon>
        <taxon>Sporichthyales</taxon>
        <taxon>Sporichthyaceae</taxon>
        <taxon>Sporichthya</taxon>
    </lineage>
</organism>
<evidence type="ECO:0000313" key="3">
    <source>
        <dbReference type="Proteomes" id="UP001500957"/>
    </source>
</evidence>
<dbReference type="EMBL" id="BAAAHE010000020">
    <property type="protein sequence ID" value="GAA0622584.1"/>
    <property type="molecule type" value="Genomic_DNA"/>
</dbReference>
<comment type="caution">
    <text evidence="2">The sequence shown here is derived from an EMBL/GenBank/DDBJ whole genome shotgun (WGS) entry which is preliminary data.</text>
</comment>
<accession>A0ABN1GXD2</accession>
<keyword evidence="1" id="KW-0472">Membrane</keyword>
<keyword evidence="1" id="KW-1133">Transmembrane helix</keyword>
<name>A0ABN1GXD2_9ACTN</name>
<protein>
    <submittedName>
        <fullName evidence="2">Uncharacterized protein</fullName>
    </submittedName>
</protein>
<keyword evidence="3" id="KW-1185">Reference proteome</keyword>
<dbReference type="Proteomes" id="UP001500957">
    <property type="component" value="Unassembled WGS sequence"/>
</dbReference>
<dbReference type="RefSeq" id="WP_344605517.1">
    <property type="nucleotide sequence ID" value="NZ_BAAAHE010000020.1"/>
</dbReference>
<sequence>MEFLNLVRSQWDRTIAIACALAGAVSLLIGWIGTSGTEHVAEQLPYIVSAGLTGVFLLGVAAVLWITADLRDEWRELRRVGNLLERELGVRELEARGAGAHVRS</sequence>
<feature type="transmembrane region" description="Helical" evidence="1">
    <location>
        <begin position="15"/>
        <end position="34"/>
    </location>
</feature>
<reference evidence="2 3" key="1">
    <citation type="journal article" date="2019" name="Int. J. Syst. Evol. Microbiol.">
        <title>The Global Catalogue of Microorganisms (GCM) 10K type strain sequencing project: providing services to taxonomists for standard genome sequencing and annotation.</title>
        <authorList>
            <consortium name="The Broad Institute Genomics Platform"/>
            <consortium name="The Broad Institute Genome Sequencing Center for Infectious Disease"/>
            <person name="Wu L."/>
            <person name="Ma J."/>
        </authorList>
    </citation>
    <scope>NUCLEOTIDE SEQUENCE [LARGE SCALE GENOMIC DNA]</scope>
    <source>
        <strain evidence="2 3">JCM 10671</strain>
    </source>
</reference>
<evidence type="ECO:0000256" key="1">
    <source>
        <dbReference type="SAM" id="Phobius"/>
    </source>
</evidence>
<evidence type="ECO:0000313" key="2">
    <source>
        <dbReference type="EMBL" id="GAA0622584.1"/>
    </source>
</evidence>
<gene>
    <name evidence="2" type="ORF">GCM10009547_26920</name>
</gene>